<dbReference type="HAMAP" id="MF_00330">
    <property type="entry name" value="CbiN"/>
    <property type="match status" value="1"/>
</dbReference>
<dbReference type="KEGG" id="cbv:U729_249"/>
<keyword evidence="9 10" id="KW-0170">Cobalt</keyword>
<keyword evidence="6 10" id="KW-1133">Transmembrane helix</keyword>
<gene>
    <name evidence="10 11" type="primary">cbiN</name>
    <name evidence="11" type="ORF">U729_249</name>
</gene>
<evidence type="ECO:0000256" key="8">
    <source>
        <dbReference type="ARBA" id="ARBA00023136"/>
    </source>
</evidence>
<dbReference type="HOGENOM" id="CLU_136197_2_0_9"/>
<keyword evidence="3 10" id="KW-1003">Cell membrane</keyword>
<dbReference type="Proteomes" id="UP000030635">
    <property type="component" value="Chromosome"/>
</dbReference>
<dbReference type="InterPro" id="IPR003705">
    <property type="entry name" value="CbiN"/>
</dbReference>
<organism evidence="11 12">
    <name type="scientific">Clostridium baratii str. Sullivan</name>
    <dbReference type="NCBI Taxonomy" id="1415775"/>
    <lineage>
        <taxon>Bacteria</taxon>
        <taxon>Bacillati</taxon>
        <taxon>Bacillota</taxon>
        <taxon>Clostridia</taxon>
        <taxon>Eubacteriales</taxon>
        <taxon>Clostridiaceae</taxon>
        <taxon>Clostridium</taxon>
    </lineage>
</organism>
<evidence type="ECO:0000256" key="9">
    <source>
        <dbReference type="ARBA" id="ARBA00023285"/>
    </source>
</evidence>
<dbReference type="OrthoDB" id="1551318at2"/>
<dbReference type="UniPathway" id="UPA00148"/>
<evidence type="ECO:0000256" key="7">
    <source>
        <dbReference type="ARBA" id="ARBA00023065"/>
    </source>
</evidence>
<comment type="subunit">
    <text evidence="10">Forms an energy-coupling factor (ECF) transporter complex composed of an ATP-binding protein (A component, CbiO), a transmembrane protein (T component, CbiQ) and 2 possible substrate-capture proteins (S components, CbiM and CbiN) of unknown stoichimetry.</text>
</comment>
<reference evidence="11 12" key="1">
    <citation type="journal article" date="2015" name="Infect. Genet. Evol.">
        <title>Genomic sequences of six botulinum neurotoxin-producing strains representing three clostridial species illustrate the mobility and diversity of botulinum neurotoxin genes.</title>
        <authorList>
            <person name="Smith T.J."/>
            <person name="Hill K.K."/>
            <person name="Xie G."/>
            <person name="Foley B.T."/>
            <person name="Williamson C.H."/>
            <person name="Foster J.T."/>
            <person name="Johnson S.L."/>
            <person name="Chertkov O."/>
            <person name="Teshima H."/>
            <person name="Gibbons H.S."/>
            <person name="Johnsky L.A."/>
            <person name="Karavis M.A."/>
            <person name="Smith L.A."/>
        </authorList>
    </citation>
    <scope>NUCLEOTIDE SEQUENCE [LARGE SCALE GENOMIC DNA]</scope>
    <source>
        <strain evidence="11">Sullivan</strain>
    </source>
</reference>
<comment type="similarity">
    <text evidence="10">Belongs to the CbiN family.</text>
</comment>
<comment type="pathway">
    <text evidence="10">Cofactor biosynthesis; adenosylcobalamin biosynthesis.</text>
</comment>
<accession>A0A0A7G015</accession>
<keyword evidence="4 10" id="KW-0169">Cobalamin biosynthesis</keyword>
<evidence type="ECO:0000256" key="5">
    <source>
        <dbReference type="ARBA" id="ARBA00022692"/>
    </source>
</evidence>
<keyword evidence="8 10" id="KW-0472">Membrane</keyword>
<evidence type="ECO:0000256" key="2">
    <source>
        <dbReference type="ARBA" id="ARBA00022448"/>
    </source>
</evidence>
<dbReference type="PANTHER" id="PTHR38662">
    <property type="entry name" value="COBALT TRANSPORT PROTEIN CBIN"/>
    <property type="match status" value="1"/>
</dbReference>
<dbReference type="NCBIfam" id="NF002780">
    <property type="entry name" value="PRK02898.1"/>
    <property type="match status" value="1"/>
</dbReference>
<dbReference type="GO" id="GO:0015087">
    <property type="term" value="F:cobalt ion transmembrane transporter activity"/>
    <property type="evidence" value="ECO:0007669"/>
    <property type="project" value="UniProtKB-UniRule"/>
</dbReference>
<evidence type="ECO:0000313" key="12">
    <source>
        <dbReference type="Proteomes" id="UP000030635"/>
    </source>
</evidence>
<protein>
    <recommendedName>
        <fullName evidence="10">Cobalt transport protein CbiN</fullName>
    </recommendedName>
    <alternativeName>
        <fullName evidence="10">Energy-coupling factor transporter probable substrate-capture protein CbiN</fullName>
        <shortName evidence="10">ECF transporter S component CbiN</shortName>
    </alternativeName>
</protein>
<evidence type="ECO:0000256" key="10">
    <source>
        <dbReference type="HAMAP-Rule" id="MF_00330"/>
    </source>
</evidence>
<comment type="caution">
    <text evidence="10">Lacks conserved residue(s) required for the propagation of feature annotation.</text>
</comment>
<dbReference type="RefSeq" id="WP_039311020.1">
    <property type="nucleotide sequence ID" value="NZ_CP006905.1"/>
</dbReference>
<dbReference type="Pfam" id="PF02553">
    <property type="entry name" value="CbiN"/>
    <property type="match status" value="1"/>
</dbReference>
<evidence type="ECO:0000313" key="11">
    <source>
        <dbReference type="EMBL" id="AIY84411.1"/>
    </source>
</evidence>
<keyword evidence="2 10" id="KW-0813">Transport</keyword>
<dbReference type="GeneID" id="60853747"/>
<name>A0A0A7G015_9CLOT</name>
<dbReference type="GO" id="GO:0005886">
    <property type="term" value="C:plasma membrane"/>
    <property type="evidence" value="ECO:0007669"/>
    <property type="project" value="UniProtKB-SubCell"/>
</dbReference>
<sequence>MKKRNLVLIIICIALIVMPFVVNRHGEFAGADDQADTLIGEINPNYEPWFESLWTPPSGEVESFLFAAQAAIGAGFIGYFVGKKRGQSDKANKSVQQ</sequence>
<evidence type="ECO:0000256" key="3">
    <source>
        <dbReference type="ARBA" id="ARBA00022475"/>
    </source>
</evidence>
<feature type="transmembrane region" description="Helical" evidence="10">
    <location>
        <begin position="63"/>
        <end position="82"/>
    </location>
</feature>
<evidence type="ECO:0000256" key="4">
    <source>
        <dbReference type="ARBA" id="ARBA00022573"/>
    </source>
</evidence>
<dbReference type="STRING" id="1561.NPD11_2736"/>
<comment type="function">
    <text evidence="10">Part of the energy-coupling factor (ECF) transporter complex CbiMNOQ involved in cobalt import.</text>
</comment>
<keyword evidence="1 10" id="KW-0171">Cobalt transport</keyword>
<dbReference type="PANTHER" id="PTHR38662:SF1">
    <property type="entry name" value="COBALT TRANSPORT PROTEIN CBIN"/>
    <property type="match status" value="1"/>
</dbReference>
<dbReference type="eggNOG" id="COG1930">
    <property type="taxonomic scope" value="Bacteria"/>
</dbReference>
<keyword evidence="5 10" id="KW-0812">Transmembrane</keyword>
<keyword evidence="7 10" id="KW-0406">Ion transport</keyword>
<dbReference type="GO" id="GO:0009236">
    <property type="term" value="P:cobalamin biosynthetic process"/>
    <property type="evidence" value="ECO:0007669"/>
    <property type="project" value="UniProtKB-UniRule"/>
</dbReference>
<comment type="subcellular location">
    <subcellularLocation>
        <location evidence="10">Cell membrane</location>
        <topology evidence="10">Multi-pass membrane protein</topology>
    </subcellularLocation>
</comment>
<dbReference type="NCBIfam" id="TIGR01165">
    <property type="entry name" value="cbiN"/>
    <property type="match status" value="1"/>
</dbReference>
<proteinExistence type="inferred from homology"/>
<dbReference type="AlphaFoldDB" id="A0A0A7G015"/>
<evidence type="ECO:0000256" key="6">
    <source>
        <dbReference type="ARBA" id="ARBA00022989"/>
    </source>
</evidence>
<keyword evidence="12" id="KW-1185">Reference proteome</keyword>
<dbReference type="EMBL" id="CP006905">
    <property type="protein sequence ID" value="AIY84411.1"/>
    <property type="molecule type" value="Genomic_DNA"/>
</dbReference>
<evidence type="ECO:0000256" key="1">
    <source>
        <dbReference type="ARBA" id="ARBA00022426"/>
    </source>
</evidence>